<dbReference type="RefSeq" id="WP_055409375.1">
    <property type="nucleotide sequence ID" value="NZ_CP013011.1"/>
</dbReference>
<evidence type="ECO:0000313" key="8">
    <source>
        <dbReference type="EMBL" id="OWJ54666.1"/>
    </source>
</evidence>
<keyword evidence="2" id="KW-0963">Cytoplasm</keyword>
<dbReference type="Gene3D" id="3.40.630.20">
    <property type="entry name" value="Peptidase C15, pyroglutamyl peptidase I-like"/>
    <property type="match status" value="1"/>
</dbReference>
<dbReference type="Pfam" id="PF01470">
    <property type="entry name" value="Peptidase_C15"/>
    <property type="match status" value="1"/>
</dbReference>
<dbReference type="AlphaFoldDB" id="A0A0P0N397"/>
<keyword evidence="5" id="KW-0788">Thiol protease</keyword>
<evidence type="ECO:0000256" key="2">
    <source>
        <dbReference type="ARBA" id="ARBA00022490"/>
    </source>
</evidence>
<dbReference type="PIRSF" id="PIRSF015592">
    <property type="entry name" value="Prld-crbxl_pptds"/>
    <property type="match status" value="1"/>
</dbReference>
<keyword evidence="3" id="KW-0645">Protease</keyword>
<keyword evidence="10" id="KW-1185">Reference proteome</keyword>
<dbReference type="EMBL" id="NCQP01000003">
    <property type="protein sequence ID" value="OWJ54666.1"/>
    <property type="molecule type" value="Genomic_DNA"/>
</dbReference>
<gene>
    <name evidence="8" type="ORF">Pdsh_06520</name>
    <name evidence="7" type="ORF">Pdsh_06735</name>
    <name evidence="6" type="ORF">Pyrde_1368</name>
</gene>
<evidence type="ECO:0000256" key="4">
    <source>
        <dbReference type="ARBA" id="ARBA00022801"/>
    </source>
</evidence>
<dbReference type="PRINTS" id="PR00706">
    <property type="entry name" value="PYROGLUPTASE"/>
</dbReference>
<comment type="similarity">
    <text evidence="1">Belongs to the peptidase C15 family.</text>
</comment>
<dbReference type="Proteomes" id="UP000196694">
    <property type="component" value="Unassembled WGS sequence"/>
</dbReference>
<evidence type="ECO:0000256" key="5">
    <source>
        <dbReference type="ARBA" id="ARBA00022807"/>
    </source>
</evidence>
<evidence type="ECO:0000313" key="10">
    <source>
        <dbReference type="Proteomes" id="UP000196694"/>
    </source>
</evidence>
<dbReference type="GO" id="GO:0016920">
    <property type="term" value="F:pyroglutamyl-peptidase activity"/>
    <property type="evidence" value="ECO:0007669"/>
    <property type="project" value="InterPro"/>
</dbReference>
<dbReference type="KEGG" id="pdl:Pyrde_1368"/>
<dbReference type="EMBL" id="CP013011">
    <property type="protein sequence ID" value="ALL01414.1"/>
    <property type="molecule type" value="Genomic_DNA"/>
</dbReference>
<reference evidence="6 9" key="1">
    <citation type="submission" date="2015-10" db="EMBL/GenBank/DDBJ databases">
        <title>Complete genome sequence of hyperthermophilic archaeon Pyrodictium delaneyi Su06.</title>
        <authorList>
            <person name="Jung J.-H."/>
            <person name="Lin J."/>
            <person name="Holden J.F."/>
            <person name="Park C.-S."/>
        </authorList>
    </citation>
    <scope>NUCLEOTIDE SEQUENCE [LARGE SCALE GENOMIC DNA]</scope>
    <source>
        <strain evidence="6 9">Su06</strain>
    </source>
</reference>
<evidence type="ECO:0000313" key="6">
    <source>
        <dbReference type="EMBL" id="ALL01414.1"/>
    </source>
</evidence>
<dbReference type="GO" id="GO:0006508">
    <property type="term" value="P:proteolysis"/>
    <property type="evidence" value="ECO:0007669"/>
    <property type="project" value="UniProtKB-KW"/>
</dbReference>
<dbReference type="Proteomes" id="UP000058613">
    <property type="component" value="Chromosome"/>
</dbReference>
<evidence type="ECO:0000313" key="9">
    <source>
        <dbReference type="Proteomes" id="UP000058613"/>
    </source>
</evidence>
<dbReference type="GeneID" id="26099709"/>
<evidence type="ECO:0000256" key="3">
    <source>
        <dbReference type="ARBA" id="ARBA00022670"/>
    </source>
</evidence>
<keyword evidence="4" id="KW-0378">Hydrolase</keyword>
<dbReference type="PANTHER" id="PTHR23402:SF1">
    <property type="entry name" value="PYROGLUTAMYL-PEPTIDASE I"/>
    <property type="match status" value="1"/>
</dbReference>
<evidence type="ECO:0000313" key="7">
    <source>
        <dbReference type="EMBL" id="OWJ54486.1"/>
    </source>
</evidence>
<proteinExistence type="inferred from homology"/>
<dbReference type="InterPro" id="IPR016125">
    <property type="entry name" value="Peptidase_C15-like"/>
</dbReference>
<dbReference type="SUPFAM" id="SSF53182">
    <property type="entry name" value="Pyrrolidone carboxyl peptidase (pyroglutamate aminopeptidase)"/>
    <property type="match status" value="1"/>
</dbReference>
<accession>A0A0P0N397</accession>
<dbReference type="EMBL" id="NCQP01000005">
    <property type="protein sequence ID" value="OWJ54486.1"/>
    <property type="molecule type" value="Genomic_DNA"/>
</dbReference>
<dbReference type="GO" id="GO:0005829">
    <property type="term" value="C:cytosol"/>
    <property type="evidence" value="ECO:0007669"/>
    <property type="project" value="InterPro"/>
</dbReference>
<dbReference type="PANTHER" id="PTHR23402">
    <property type="entry name" value="PROTEASE FAMILY C15 PYROGLUTAMYL-PEPTIDASE I-RELATED"/>
    <property type="match status" value="1"/>
</dbReference>
<dbReference type="STRING" id="1273541.Pyrde_1368"/>
<dbReference type="InterPro" id="IPR036440">
    <property type="entry name" value="Peptidase_C15-like_sf"/>
</dbReference>
<sequence>MEDVVLVAGFTVFAGFQFNPAEEIARRLDGQAIRGHRVRGLVLPVSLKRGLRLLREHLEALRPRVVLGLGLAPWARRVTLELAAVSLVHYPDYPDEDGHRAELQLLDGGGLRAYTTRLPLEAVQACSRQGLPATVGVTAGTYLCNAAAYTIHRYAHENRVAGGFLHLPPSTELAHRHRFTATVPLWLQLETVKCILREAIRLNG</sequence>
<reference evidence="7 10" key="2">
    <citation type="submission" date="2017-05" db="EMBL/GenBank/DDBJ databases">
        <title>The draft genome of the hyperthermophilic archaeon 'Pyrodictium delaneyi strain Hulk', an iron and nitrate reducer, reveals the capacity for sulfate reduction.</title>
        <authorList>
            <person name="Demey L.M."/>
            <person name="Miller C."/>
            <person name="Manzella M."/>
            <person name="Reguera G."/>
            <person name="Kashefi K."/>
        </authorList>
    </citation>
    <scope>NUCLEOTIDE SEQUENCE [LARGE SCALE GENOMIC DNA]</scope>
    <source>
        <strain evidence="7 10">Hulk</strain>
    </source>
</reference>
<dbReference type="OrthoDB" id="21368at2157"/>
<evidence type="ECO:0000256" key="1">
    <source>
        <dbReference type="ARBA" id="ARBA00006641"/>
    </source>
</evidence>
<name>A0A0P0N397_9CREN</name>
<organism evidence="6 9">
    <name type="scientific">Pyrodictium delaneyi</name>
    <dbReference type="NCBI Taxonomy" id="1273541"/>
    <lineage>
        <taxon>Archaea</taxon>
        <taxon>Thermoproteota</taxon>
        <taxon>Thermoprotei</taxon>
        <taxon>Desulfurococcales</taxon>
        <taxon>Pyrodictiaceae</taxon>
        <taxon>Pyrodictium</taxon>
    </lineage>
</organism>
<dbReference type="InterPro" id="IPR000816">
    <property type="entry name" value="Peptidase_C15"/>
</dbReference>
<protein>
    <submittedName>
        <fullName evidence="6">Pyrrolidone-carboxylate peptidase</fullName>
    </submittedName>
</protein>